<dbReference type="STRING" id="227316.GA0070604_3499"/>
<accession>A0A1C6URZ8</accession>
<feature type="region of interest" description="Disordered" evidence="1">
    <location>
        <begin position="39"/>
        <end position="59"/>
    </location>
</feature>
<dbReference type="AlphaFoldDB" id="A0A1C6URZ8"/>
<evidence type="ECO:0000313" key="3">
    <source>
        <dbReference type="EMBL" id="SCL56855.1"/>
    </source>
</evidence>
<keyword evidence="2" id="KW-1133">Transmembrane helix</keyword>
<dbReference type="Proteomes" id="UP000199696">
    <property type="component" value="Unassembled WGS sequence"/>
</dbReference>
<protein>
    <submittedName>
        <fullName evidence="3">Uncharacterized protein</fullName>
    </submittedName>
</protein>
<evidence type="ECO:0000256" key="1">
    <source>
        <dbReference type="SAM" id="MobiDB-lite"/>
    </source>
</evidence>
<proteinExistence type="predicted"/>
<dbReference type="EMBL" id="FMHY01000002">
    <property type="protein sequence ID" value="SCL56855.1"/>
    <property type="molecule type" value="Genomic_DNA"/>
</dbReference>
<feature type="transmembrane region" description="Helical" evidence="2">
    <location>
        <begin position="12"/>
        <end position="31"/>
    </location>
</feature>
<gene>
    <name evidence="3" type="ORF">GA0070604_3499</name>
</gene>
<keyword evidence="4" id="KW-1185">Reference proteome</keyword>
<reference evidence="4" key="1">
    <citation type="submission" date="2016-06" db="EMBL/GenBank/DDBJ databases">
        <authorList>
            <person name="Varghese N."/>
            <person name="Submissions Spin"/>
        </authorList>
    </citation>
    <scope>NUCLEOTIDE SEQUENCE [LARGE SCALE GENOMIC DNA]</scope>
    <source>
        <strain evidence="4">DSM 44814</strain>
    </source>
</reference>
<organism evidence="3 4">
    <name type="scientific">Micromonospora eburnea</name>
    <dbReference type="NCBI Taxonomy" id="227316"/>
    <lineage>
        <taxon>Bacteria</taxon>
        <taxon>Bacillati</taxon>
        <taxon>Actinomycetota</taxon>
        <taxon>Actinomycetes</taxon>
        <taxon>Micromonosporales</taxon>
        <taxon>Micromonosporaceae</taxon>
        <taxon>Micromonospora</taxon>
    </lineage>
</organism>
<keyword evidence="2" id="KW-0472">Membrane</keyword>
<evidence type="ECO:0000313" key="4">
    <source>
        <dbReference type="Proteomes" id="UP000199696"/>
    </source>
</evidence>
<name>A0A1C6URZ8_9ACTN</name>
<dbReference type="RefSeq" id="WP_208602094.1">
    <property type="nucleotide sequence ID" value="NZ_FMHY01000002.1"/>
</dbReference>
<keyword evidence="2" id="KW-0812">Transmembrane</keyword>
<evidence type="ECO:0000256" key="2">
    <source>
        <dbReference type="SAM" id="Phobius"/>
    </source>
</evidence>
<sequence>MTGRRLLRYIKLARWALLGAAMAILLVFLAAQPQSIDVSYGQSPAPSKRTLEGDADELSDATVPSTAEMSAMVDAAPVVRLPGSVASWDEQRVRAAIGDQDIRILVAPPGLDAAERERVREVANAAVQVLGTEVSSGLRQAVGSTIPGWRAQFATGDVTNQLVTLIAKLRDAPPPADRDELRWREPSGPELAAVLADLRANGLHVGAGATLTRLPEDPARAAFPGGAWYVVLPAQPYGRPLPRYGPALARLFPDRPIVVMYGNWIEYHGPAAADFADLAGTIFYAQFGNRLSQYDYPQQNVLGAYLNQVTAIRYAGLFDRPLPYRAFDPLRVALPALPWVFAGCVAGFMMLSIRSLRRSGILGGRLDDLPLSTTTARLAGLTALAVEVSLLTDARSNPALTRGIGKLQAARTALDEGLPDRHARKLLDDAAAELDDTARMVGIPGYRPARYLQERVF</sequence>